<dbReference type="OrthoDB" id="3722818at2"/>
<dbReference type="RefSeq" id="WP_149689213.1">
    <property type="nucleotide sequence ID" value="NZ_SDPQ02000002.1"/>
</dbReference>
<dbReference type="Proteomes" id="UP000380867">
    <property type="component" value="Unassembled WGS sequence"/>
</dbReference>
<organism evidence="1 2">
    <name type="scientific">Aeromicrobium ginsengisoli</name>
    <dbReference type="NCBI Taxonomy" id="363867"/>
    <lineage>
        <taxon>Bacteria</taxon>
        <taxon>Bacillati</taxon>
        <taxon>Actinomycetota</taxon>
        <taxon>Actinomycetes</taxon>
        <taxon>Propionibacteriales</taxon>
        <taxon>Nocardioidaceae</taxon>
        <taxon>Aeromicrobium</taxon>
    </lineage>
</organism>
<evidence type="ECO:0000313" key="2">
    <source>
        <dbReference type="Proteomes" id="UP000380867"/>
    </source>
</evidence>
<proteinExistence type="predicted"/>
<gene>
    <name evidence="1" type="ORF">ESP70_010500</name>
</gene>
<accession>A0A5M4FEW2</accession>
<keyword evidence="2" id="KW-1185">Reference proteome</keyword>
<evidence type="ECO:0000313" key="1">
    <source>
        <dbReference type="EMBL" id="KAA1397768.1"/>
    </source>
</evidence>
<dbReference type="AlphaFoldDB" id="A0A5M4FEW2"/>
<sequence length="299" mass="32473">MPKASRKELEMSVATMLGVEDVEGPTLAQARRKWDAWKADERDLSVVNDLLGLRVWTRTAEYEDSDNVLRALAKLGSPTGGNDPAAISALTWALLPGATRIAYQLSDLASNVDELVASHLWTSARTFRWESRRSTAMSILRDTRRGVHAELGVGDAARRADRTWYQTVCVEPESPTWHDCIVGPADAWTDSATLDLLDLFAQATRAGVITRSERTLLIDLATVAHSIGENYSVNRGRGGLAGTAPVEVVANRNGLNSRTVRRRAARSLDKLKAFTAAPTATGAYPTGRTAQISGLGYAR</sequence>
<dbReference type="EMBL" id="SDPQ02000002">
    <property type="protein sequence ID" value="KAA1397768.1"/>
    <property type="molecule type" value="Genomic_DNA"/>
</dbReference>
<protein>
    <submittedName>
        <fullName evidence="1">Uncharacterized protein</fullName>
    </submittedName>
</protein>
<comment type="caution">
    <text evidence="1">The sequence shown here is derived from an EMBL/GenBank/DDBJ whole genome shotgun (WGS) entry which is preliminary data.</text>
</comment>
<reference evidence="1" key="1">
    <citation type="submission" date="2019-09" db="EMBL/GenBank/DDBJ databases">
        <authorList>
            <person name="Li J."/>
        </authorList>
    </citation>
    <scope>NUCLEOTIDE SEQUENCE [LARGE SCALE GENOMIC DNA]</scope>
    <source>
        <strain evidence="1">JCM 14732</strain>
    </source>
</reference>
<name>A0A5M4FEW2_9ACTN</name>